<evidence type="ECO:0000313" key="4">
    <source>
        <dbReference type="Proteomes" id="UP001213000"/>
    </source>
</evidence>
<accession>A0AAD5VNI9</accession>
<evidence type="ECO:0000313" key="3">
    <source>
        <dbReference type="EMBL" id="KAJ3564580.1"/>
    </source>
</evidence>
<organism evidence="3 4">
    <name type="scientific">Leucocoprinus birnbaumii</name>
    <dbReference type="NCBI Taxonomy" id="56174"/>
    <lineage>
        <taxon>Eukaryota</taxon>
        <taxon>Fungi</taxon>
        <taxon>Dikarya</taxon>
        <taxon>Basidiomycota</taxon>
        <taxon>Agaricomycotina</taxon>
        <taxon>Agaricomycetes</taxon>
        <taxon>Agaricomycetidae</taxon>
        <taxon>Agaricales</taxon>
        <taxon>Agaricineae</taxon>
        <taxon>Agaricaceae</taxon>
        <taxon>Leucocoprinus</taxon>
    </lineage>
</organism>
<comment type="caution">
    <text evidence="3">The sequence shown here is derived from an EMBL/GenBank/DDBJ whole genome shotgun (WGS) entry which is preliminary data.</text>
</comment>
<proteinExistence type="predicted"/>
<feature type="domain" description="DUF6593" evidence="2">
    <location>
        <begin position="115"/>
        <end position="264"/>
    </location>
</feature>
<name>A0AAD5VNI9_9AGAR</name>
<dbReference type="InterPro" id="IPR046528">
    <property type="entry name" value="DUF6593"/>
</dbReference>
<evidence type="ECO:0000256" key="1">
    <source>
        <dbReference type="SAM" id="MobiDB-lite"/>
    </source>
</evidence>
<feature type="region of interest" description="Disordered" evidence="1">
    <location>
        <begin position="32"/>
        <end position="79"/>
    </location>
</feature>
<dbReference type="Pfam" id="PF20236">
    <property type="entry name" value="DUF6593"/>
    <property type="match status" value="1"/>
</dbReference>
<sequence>MIIISESESHSLKSSESTASLYLEPPCHKHSLSEGGLSGNGSSISLNTGARTPLPPSPPLSSHPLRNLSQPATPPGYLESRRPATSITYSFAPQNMPSNSMILSAPAYIDAPQEAYYITVNMNCFTPSSYITTIRSGSWDGETIGDFEMGLTTPKSQCKVFTRGREFSLTDLLETSYRLVKTTFTWKIMDMEKHMLYWDDSSGVLTCYSSKDRVQGHLLAKFIPPSQPRKNGRSPELTRLEVLPTGHDFIDDIVISVLVIERLRTTPTIPAFH</sequence>
<keyword evidence="4" id="KW-1185">Reference proteome</keyword>
<dbReference type="Proteomes" id="UP001213000">
    <property type="component" value="Unassembled WGS sequence"/>
</dbReference>
<dbReference type="AlphaFoldDB" id="A0AAD5VNI9"/>
<reference evidence="3" key="1">
    <citation type="submission" date="2022-07" db="EMBL/GenBank/DDBJ databases">
        <title>Genome Sequence of Leucocoprinus birnbaumii.</title>
        <authorList>
            <person name="Buettner E."/>
        </authorList>
    </citation>
    <scope>NUCLEOTIDE SEQUENCE</scope>
    <source>
        <strain evidence="3">VT141</strain>
    </source>
</reference>
<protein>
    <recommendedName>
        <fullName evidence="2">DUF6593 domain-containing protein</fullName>
    </recommendedName>
</protein>
<evidence type="ECO:0000259" key="2">
    <source>
        <dbReference type="Pfam" id="PF20236"/>
    </source>
</evidence>
<dbReference type="EMBL" id="JANIEX010000650">
    <property type="protein sequence ID" value="KAJ3564580.1"/>
    <property type="molecule type" value="Genomic_DNA"/>
</dbReference>
<gene>
    <name evidence="3" type="ORF">NP233_g8209</name>
</gene>